<keyword evidence="1" id="KW-0732">Signal</keyword>
<organism evidence="2 3">
    <name type="scientific">Cavenderia fasciculata</name>
    <name type="common">Slime mold</name>
    <name type="synonym">Dictyostelium fasciculatum</name>
    <dbReference type="NCBI Taxonomy" id="261658"/>
    <lineage>
        <taxon>Eukaryota</taxon>
        <taxon>Amoebozoa</taxon>
        <taxon>Evosea</taxon>
        <taxon>Eumycetozoa</taxon>
        <taxon>Dictyostelia</taxon>
        <taxon>Acytosteliales</taxon>
        <taxon>Cavenderiaceae</taxon>
        <taxon>Cavenderia</taxon>
    </lineage>
</organism>
<feature type="chain" id="PRO_5003313106" description="Carbohydrate binding domain-containing protein" evidence="1">
    <location>
        <begin position="21"/>
        <end position="174"/>
    </location>
</feature>
<feature type="signal peptide" evidence="1">
    <location>
        <begin position="1"/>
        <end position="20"/>
    </location>
</feature>
<gene>
    <name evidence="2" type="ORF">DFA_06422</name>
</gene>
<sequence length="174" mass="19845">MLIQLKIIIILLLVCTISLHQRESIVVVMATGDNCMIGGWTADSCVENQYYFGNEDYTISFNNTELNIPQGWKLTFMGKVTIDDTVNVTFNCKNRLTIRGQTPLIEDCKQIELFNGGELSISFREMTFNFNMTETVYTATNFNIHLDYLIFGVFKPSNGPYGYPFINTNIIGKY</sequence>
<evidence type="ECO:0000313" key="3">
    <source>
        <dbReference type="Proteomes" id="UP000007797"/>
    </source>
</evidence>
<keyword evidence="3" id="KW-1185">Reference proteome</keyword>
<proteinExistence type="predicted"/>
<dbReference type="RefSeq" id="XP_004362123.1">
    <property type="nucleotide sequence ID" value="XM_004362066.1"/>
</dbReference>
<dbReference type="GeneID" id="14875890"/>
<reference evidence="3" key="1">
    <citation type="journal article" date="2011" name="Genome Res.">
        <title>Phylogeny-wide analysis of social amoeba genomes highlights ancient origins for complex intercellular communication.</title>
        <authorList>
            <person name="Heidel A.J."/>
            <person name="Lawal H.M."/>
            <person name="Felder M."/>
            <person name="Schilde C."/>
            <person name="Helps N.R."/>
            <person name="Tunggal B."/>
            <person name="Rivero F."/>
            <person name="John U."/>
            <person name="Schleicher M."/>
            <person name="Eichinger L."/>
            <person name="Platzer M."/>
            <person name="Noegel A.A."/>
            <person name="Schaap P."/>
            <person name="Gloeckner G."/>
        </authorList>
    </citation>
    <scope>NUCLEOTIDE SEQUENCE [LARGE SCALE GENOMIC DNA]</scope>
    <source>
        <strain evidence="3">SH3</strain>
    </source>
</reference>
<name>F4PIY6_CACFS</name>
<dbReference type="EMBL" id="GL883007">
    <property type="protein sequence ID" value="EGG24272.1"/>
    <property type="molecule type" value="Genomic_DNA"/>
</dbReference>
<dbReference type="KEGG" id="dfa:DFA_06422"/>
<dbReference type="OrthoDB" id="24212at2759"/>
<dbReference type="AlphaFoldDB" id="F4PIY6"/>
<accession>F4PIY6</accession>
<evidence type="ECO:0000256" key="1">
    <source>
        <dbReference type="SAM" id="SignalP"/>
    </source>
</evidence>
<dbReference type="Proteomes" id="UP000007797">
    <property type="component" value="Unassembled WGS sequence"/>
</dbReference>
<protein>
    <recommendedName>
        <fullName evidence="4">Carbohydrate binding domain-containing protein</fullName>
    </recommendedName>
</protein>
<evidence type="ECO:0000313" key="2">
    <source>
        <dbReference type="EMBL" id="EGG24272.1"/>
    </source>
</evidence>
<evidence type="ECO:0008006" key="4">
    <source>
        <dbReference type="Google" id="ProtNLM"/>
    </source>
</evidence>